<feature type="domain" description="Translation initiation factor 5A C-terminal" evidence="9">
    <location>
        <begin position="94"/>
        <end position="162"/>
    </location>
</feature>
<dbReference type="InterPro" id="IPR001884">
    <property type="entry name" value="IF5A-like"/>
</dbReference>
<organism evidence="10">
    <name type="scientific">Arion vulgaris</name>
    <dbReference type="NCBI Taxonomy" id="1028688"/>
    <lineage>
        <taxon>Eukaryota</taxon>
        <taxon>Metazoa</taxon>
        <taxon>Spiralia</taxon>
        <taxon>Lophotrochozoa</taxon>
        <taxon>Mollusca</taxon>
        <taxon>Gastropoda</taxon>
        <taxon>Heterobranchia</taxon>
        <taxon>Euthyneura</taxon>
        <taxon>Panpulmonata</taxon>
        <taxon>Eupulmonata</taxon>
        <taxon>Stylommatophora</taxon>
        <taxon>Helicina</taxon>
        <taxon>Arionoidea</taxon>
        <taxon>Arionidae</taxon>
        <taxon>Arion</taxon>
    </lineage>
</organism>
<dbReference type="InterPro" id="IPR048670">
    <property type="entry name" value="IF5A-like_N"/>
</dbReference>
<comment type="PTM">
    <text evidence="8">eIF-5A seems to be the only eukaryotic protein to have a hypusine residue which is a post-translational modification of a lysine by the addition of a butylamino group.</text>
</comment>
<keyword evidence="4" id="KW-0251">Elongation factor</keyword>
<dbReference type="InterPro" id="IPR008991">
    <property type="entry name" value="Translation_prot_SH3-like_sf"/>
</dbReference>
<dbReference type="SUPFAM" id="SSF50104">
    <property type="entry name" value="Translation proteins SH3-like domain"/>
    <property type="match status" value="1"/>
</dbReference>
<dbReference type="PANTHER" id="PTHR11673">
    <property type="entry name" value="TRANSLATION INITIATION FACTOR 5A FAMILY MEMBER"/>
    <property type="match status" value="1"/>
</dbReference>
<keyword evidence="6 8" id="KW-0648">Protein biosynthesis</keyword>
<dbReference type="Gene3D" id="2.30.30.30">
    <property type="match status" value="1"/>
</dbReference>
<name>A0A0B6ZCQ5_9EUPU</name>
<reference evidence="10" key="1">
    <citation type="submission" date="2014-12" db="EMBL/GenBank/DDBJ databases">
        <title>Insight into the proteome of Arion vulgaris.</title>
        <authorList>
            <person name="Aradska J."/>
            <person name="Bulat T."/>
            <person name="Smidak R."/>
            <person name="Sarate P."/>
            <person name="Gangsoo J."/>
            <person name="Sialana F."/>
            <person name="Bilban M."/>
            <person name="Lubec G."/>
        </authorList>
    </citation>
    <scope>NUCLEOTIDE SEQUENCE</scope>
    <source>
        <tissue evidence="10">Skin</tissue>
    </source>
</reference>
<dbReference type="InterPro" id="IPR020189">
    <property type="entry name" value="IF5A_C"/>
</dbReference>
<evidence type="ECO:0000256" key="5">
    <source>
        <dbReference type="ARBA" id="ARBA00022884"/>
    </source>
</evidence>
<accession>A0A0B6ZCQ5</accession>
<protein>
    <recommendedName>
        <fullName evidence="8">Eukaryotic translation initiation factor 5A</fullName>
        <shortName evidence="8">eIF-5A</shortName>
    </recommendedName>
</protein>
<dbReference type="GO" id="GO:0045905">
    <property type="term" value="P:positive regulation of translational termination"/>
    <property type="evidence" value="ECO:0007669"/>
    <property type="project" value="UniProtKB-UniRule"/>
</dbReference>
<evidence type="ECO:0000259" key="9">
    <source>
        <dbReference type="SMART" id="SM01376"/>
    </source>
</evidence>
<dbReference type="Pfam" id="PF21485">
    <property type="entry name" value="IF5A-like_N"/>
    <property type="match status" value="1"/>
</dbReference>
<dbReference type="FunFam" id="2.30.30.30:FF:000007">
    <property type="entry name" value="Eukaryotic translation initiation factor 5A"/>
    <property type="match status" value="1"/>
</dbReference>
<dbReference type="SUPFAM" id="SSF50249">
    <property type="entry name" value="Nucleic acid-binding proteins"/>
    <property type="match status" value="1"/>
</dbReference>
<evidence type="ECO:0000256" key="4">
    <source>
        <dbReference type="ARBA" id="ARBA00022768"/>
    </source>
</evidence>
<keyword evidence="5" id="KW-0694">RNA-binding</keyword>
<dbReference type="InterPro" id="IPR012340">
    <property type="entry name" value="NA-bd_OB-fold"/>
</dbReference>
<proteinExistence type="inferred from homology"/>
<keyword evidence="7 8" id="KW-0385">Hypusine</keyword>
<dbReference type="GO" id="GO:0003746">
    <property type="term" value="F:translation elongation factor activity"/>
    <property type="evidence" value="ECO:0007669"/>
    <property type="project" value="UniProtKB-UniRule"/>
</dbReference>
<dbReference type="GO" id="GO:0003723">
    <property type="term" value="F:RNA binding"/>
    <property type="evidence" value="ECO:0007669"/>
    <property type="project" value="UniProtKB-KW"/>
</dbReference>
<evidence type="ECO:0000313" key="10">
    <source>
        <dbReference type="EMBL" id="CEK65651.1"/>
    </source>
</evidence>
<dbReference type="GO" id="GO:0045901">
    <property type="term" value="P:positive regulation of translational elongation"/>
    <property type="evidence" value="ECO:0007669"/>
    <property type="project" value="UniProtKB-UniRule"/>
</dbReference>
<evidence type="ECO:0000256" key="1">
    <source>
        <dbReference type="ARBA" id="ARBA00004496"/>
    </source>
</evidence>
<comment type="function">
    <text evidence="8">Translation factor that promotes translation elongation and termination, particularly upon ribosome stalling at specific amino acid sequence contexts. Binds between the exit (E) and peptidyl (P) site of the ribosome and promotes rescue of stalled ribosome: specifically required for efficient translation of polyproline-containing peptides as well as other motifs that stall the ribosome. Acts as ribosome quality control (RQC) cofactor by joining the RQC complex to facilitate peptidyl transfer during CAT tailing step.</text>
</comment>
<dbReference type="GO" id="GO:0005737">
    <property type="term" value="C:cytoplasm"/>
    <property type="evidence" value="ECO:0007669"/>
    <property type="project" value="UniProtKB-SubCell"/>
</dbReference>
<dbReference type="AlphaFoldDB" id="A0A0B6ZCQ5"/>
<evidence type="ECO:0000256" key="7">
    <source>
        <dbReference type="ARBA" id="ARBA00023071"/>
    </source>
</evidence>
<dbReference type="NCBIfam" id="TIGR00037">
    <property type="entry name" value="eIF_5A"/>
    <property type="match status" value="1"/>
</dbReference>
<evidence type="ECO:0000256" key="3">
    <source>
        <dbReference type="ARBA" id="ARBA00022490"/>
    </source>
</evidence>
<gene>
    <name evidence="10" type="primary">ORF55751</name>
</gene>
<dbReference type="InterPro" id="IPR014722">
    <property type="entry name" value="Rib_uL2_dom2"/>
</dbReference>
<dbReference type="GO" id="GO:0043022">
    <property type="term" value="F:ribosome binding"/>
    <property type="evidence" value="ECO:0007669"/>
    <property type="project" value="UniProtKB-UniRule"/>
</dbReference>
<dbReference type="FunFam" id="2.40.50.140:FF:000034">
    <property type="entry name" value="Eukaryotic translation initiation factor 5A"/>
    <property type="match status" value="1"/>
</dbReference>
<evidence type="ECO:0000256" key="2">
    <source>
        <dbReference type="ARBA" id="ARBA00006016"/>
    </source>
</evidence>
<evidence type="ECO:0000256" key="8">
    <source>
        <dbReference type="RuleBase" id="RU362005"/>
    </source>
</evidence>
<keyword evidence="3" id="KW-0963">Cytoplasm</keyword>
<dbReference type="Pfam" id="PF01287">
    <property type="entry name" value="eIF-5a"/>
    <property type="match status" value="1"/>
</dbReference>
<dbReference type="EMBL" id="HACG01018786">
    <property type="protein sequence ID" value="CEK65651.1"/>
    <property type="molecule type" value="Transcribed_RNA"/>
</dbReference>
<evidence type="ECO:0000256" key="6">
    <source>
        <dbReference type="ARBA" id="ARBA00022917"/>
    </source>
</evidence>
<dbReference type="Gene3D" id="2.40.50.140">
    <property type="entry name" value="Nucleic acid-binding proteins"/>
    <property type="match status" value="1"/>
</dbReference>
<comment type="subcellular location">
    <subcellularLocation>
        <location evidence="1">Cytoplasm</location>
    </subcellularLocation>
</comment>
<dbReference type="PIRSF" id="PIRSF003025">
    <property type="entry name" value="eIF5A"/>
    <property type="match status" value="1"/>
</dbReference>
<dbReference type="SMART" id="SM01376">
    <property type="entry name" value="eIF-5a"/>
    <property type="match status" value="1"/>
</dbReference>
<sequence>MQNQSSSTNYVESHDDNFEKGDAGASLTFPVQCSALKKGGHVNIKDRPCRIVDIHSSKVGKHGHCKVTITGLDLFTDKRYQTVNPSSHTMDVPVVARTDYILVDIGQYMSLMDDKGILRYDLPAPEGEIGKTIRDKVAANADGTIEVTVMSAMGEELVVNVKTGKE</sequence>
<comment type="similarity">
    <text evidence="2 8">Belongs to the eIF-5A family.</text>
</comment>